<dbReference type="Gene3D" id="3.40.50.300">
    <property type="entry name" value="P-loop containing nucleotide triphosphate hydrolases"/>
    <property type="match status" value="1"/>
</dbReference>
<dbReference type="InterPro" id="IPR003593">
    <property type="entry name" value="AAA+_ATPase"/>
</dbReference>
<proteinExistence type="predicted"/>
<evidence type="ECO:0000313" key="3">
    <source>
        <dbReference type="Proteomes" id="UP000516230"/>
    </source>
</evidence>
<dbReference type="Proteomes" id="UP000516230">
    <property type="component" value="Chromosome"/>
</dbReference>
<organism evidence="2 3">
    <name type="scientific">Streptomyces genisteinicus</name>
    <dbReference type="NCBI Taxonomy" id="2768068"/>
    <lineage>
        <taxon>Bacteria</taxon>
        <taxon>Bacillati</taxon>
        <taxon>Actinomycetota</taxon>
        <taxon>Actinomycetes</taxon>
        <taxon>Kitasatosporales</taxon>
        <taxon>Streptomycetaceae</taxon>
        <taxon>Streptomyces</taxon>
    </lineage>
</organism>
<dbReference type="KEGG" id="sgj:IAG43_29085"/>
<evidence type="ECO:0000259" key="1">
    <source>
        <dbReference type="SMART" id="SM00382"/>
    </source>
</evidence>
<dbReference type="EMBL" id="CP060825">
    <property type="protein sequence ID" value="QNP66579.1"/>
    <property type="molecule type" value="Genomic_DNA"/>
</dbReference>
<dbReference type="AlphaFoldDB" id="A0A7H0I1B3"/>
<dbReference type="InterPro" id="IPR054567">
    <property type="entry name" value="NNH7"/>
</dbReference>
<evidence type="ECO:0000313" key="2">
    <source>
        <dbReference type="EMBL" id="QNP66579.1"/>
    </source>
</evidence>
<protein>
    <recommendedName>
        <fullName evidence="1">AAA+ ATPase domain-containing protein</fullName>
    </recommendedName>
</protein>
<dbReference type="InterPro" id="IPR027417">
    <property type="entry name" value="P-loop_NTPase"/>
</dbReference>
<keyword evidence="3" id="KW-1185">Reference proteome</keyword>
<gene>
    <name evidence="2" type="ORF">IAG43_29085</name>
</gene>
<dbReference type="Pfam" id="PF22738">
    <property type="entry name" value="NNH7"/>
    <property type="match status" value="1"/>
</dbReference>
<accession>A0A7H0I1B3</accession>
<reference evidence="2 3" key="1">
    <citation type="submission" date="2020-08" db="EMBL/GenBank/DDBJ databases">
        <title>A novel species.</title>
        <authorList>
            <person name="Gao J."/>
        </authorList>
    </citation>
    <scope>NUCLEOTIDE SEQUENCE [LARGE SCALE GENOMIC DNA]</scope>
    <source>
        <strain evidence="2 3">CRPJ-33</strain>
    </source>
</reference>
<dbReference type="SUPFAM" id="SSF52540">
    <property type="entry name" value="P-loop containing nucleoside triphosphate hydrolases"/>
    <property type="match status" value="1"/>
</dbReference>
<name>A0A7H0I1B3_9ACTN</name>
<feature type="domain" description="AAA+ ATPase" evidence="1">
    <location>
        <begin position="350"/>
        <end position="489"/>
    </location>
</feature>
<dbReference type="SMART" id="SM00382">
    <property type="entry name" value="AAA"/>
    <property type="match status" value="1"/>
</dbReference>
<dbReference type="RefSeq" id="WP_187743635.1">
    <property type="nucleotide sequence ID" value="NZ_CP060825.1"/>
</dbReference>
<sequence length="1112" mass="120895">MTRTTGGIMSLRRQLSFGDALTLLGQDPQAVQALDRALGGALNLATGGAAGTLLDLADGRGRVIGLGRDALRGARQRLNGADSRAGRSELLLAAHTVIVLVAWFEVLGETALPFALEDLALTRSEQVALAGGDTDGPGGPTAFARALTGVDAPRPMPHLPFEETLAALRDWYGGLADALLRFVAGLRVGEDLSEEQRRDAGRLLRAEVAAGAVGRYRELYARLALDVPEFAFWAEQTEHQATRGQVRRALHGIESLLSGMAGALPQPVDVAAALARGHRAGLRRPVLDASRAPAGMRVPALAEMYFDPDFRVRAVTGQDNPADEAWWDRVPVRRDLTTYLAGALTAPGVHRTPLLVLGQPGAGKSALTRVLAARLPAAGFLPVRVPLRDVRADGELQDQIEQAIRSATGEAVSWPSLVRASRGLVPVLLLDGFDELLQTTGVHHNDFLTRVARFQEREADQGRTVLALVTSRTAVADRVRHPEGMVALRLEPFRREQVQAWLAVWNEANAPVLAARGLRPLPPDVLARHAALSAQPLLLTMLALYDAADNGLQREGEGPFDEAHLYEELLTSFARREVSRDDGDAAAHPDEAERVERELQRLSLVAFAVLNRQRQWVTADELDQDLAALLRLAPEPRPTSFRSALATSETALGRFFFIQRAQALRDERQLATYEFLHATFGEYLAVRLALHVLRGLRGQQSPVSLGHTPVNDGFAYALLSYAPLSSRQMLRFATSLVAQLPPDERRQLAQLLTRLLYEQSLRSDDPFPGYRPRPLRVSSRHGIYGANLVLVVLLLGGGTTASALFPGAGDPAGVWHRHVLLWRSSFTEFQWTEFALSMTVGRTYGEDGVRDLDIAPRTGELTPPDPVDNRWLFRVPAESTHWARSYWAELWHKMDVSGGTADTVVRHAMDPVFAALGPAVLAMGGGDGEPATSLAHDLLRLWLGPRSGMADADLAALYRSVDTALRRSGLTDDFAPLVLDLLRRDRHRLDAGTYAFVLTRLCEDASSPAGAEIARHMIDERGVFGAPRPSAALSAALAVLLRHTPEEGIAVWTAAHEVGGEHPWEGDARAVARCLHDRRESVPGLLRERAEAVLARQYPAAHREFAGPGSAG</sequence>